<dbReference type="Pfam" id="PF00677">
    <property type="entry name" value="Lum_binding"/>
    <property type="match status" value="2"/>
</dbReference>
<feature type="domain" description="Lumazine-binding" evidence="4">
    <location>
        <begin position="97"/>
        <end position="204"/>
    </location>
</feature>
<feature type="repeat" description="Lumazine-binding" evidence="3">
    <location>
        <begin position="97"/>
        <end position="204"/>
    </location>
</feature>
<proteinExistence type="predicted"/>
<name>A0AAU7DCP1_9BACT</name>
<dbReference type="EC" id="2.5.1.9" evidence="2"/>
<evidence type="ECO:0000313" key="5">
    <source>
        <dbReference type="EMBL" id="XBH15415.1"/>
    </source>
</evidence>
<dbReference type="PROSITE" id="PS51177">
    <property type="entry name" value="LUMAZINE_BIND"/>
    <property type="match status" value="2"/>
</dbReference>
<dbReference type="InterPro" id="IPR023366">
    <property type="entry name" value="ATP_synth_asu-like_sf"/>
</dbReference>
<dbReference type="Gene3D" id="2.40.30.20">
    <property type="match status" value="2"/>
</dbReference>
<feature type="domain" description="Lumazine-binding" evidence="4">
    <location>
        <begin position="1"/>
        <end position="96"/>
    </location>
</feature>
<dbReference type="InterPro" id="IPR026017">
    <property type="entry name" value="Lumazine-bd_dom"/>
</dbReference>
<dbReference type="PANTHER" id="PTHR21098:SF0">
    <property type="entry name" value="RIBOFLAVIN SYNTHASE"/>
    <property type="match status" value="1"/>
</dbReference>
<dbReference type="AlphaFoldDB" id="A0AAU7DCP1"/>
<evidence type="ECO:0000259" key="4">
    <source>
        <dbReference type="PROSITE" id="PS51177"/>
    </source>
</evidence>
<dbReference type="NCBIfam" id="TIGR00187">
    <property type="entry name" value="ribE"/>
    <property type="match status" value="1"/>
</dbReference>
<keyword evidence="5" id="KW-0808">Transferase</keyword>
<dbReference type="SUPFAM" id="SSF63380">
    <property type="entry name" value="Riboflavin synthase domain-like"/>
    <property type="match status" value="2"/>
</dbReference>
<dbReference type="PANTHER" id="PTHR21098">
    <property type="entry name" value="RIBOFLAVIN SYNTHASE ALPHA CHAIN"/>
    <property type="match status" value="1"/>
</dbReference>
<protein>
    <recommendedName>
        <fullName evidence="2">Riboflavin synthase</fullName>
        <ecNumber evidence="2">2.5.1.9</ecNumber>
    </recommendedName>
</protein>
<dbReference type="InterPro" id="IPR017938">
    <property type="entry name" value="Riboflavin_synthase-like_b-brl"/>
</dbReference>
<accession>A0AAU7DCP1</accession>
<feature type="repeat" description="Lumazine-binding" evidence="3">
    <location>
        <begin position="1"/>
        <end position="96"/>
    </location>
</feature>
<reference evidence="5" key="1">
    <citation type="submission" date="2023-03" db="EMBL/GenBank/DDBJ databases">
        <title>Edaphobacter sp.</title>
        <authorList>
            <person name="Huber K.J."/>
            <person name="Papendorf J."/>
            <person name="Pilke C."/>
            <person name="Bunk B."/>
            <person name="Sproeer C."/>
            <person name="Pester M."/>
        </authorList>
    </citation>
    <scope>NUCLEOTIDE SEQUENCE</scope>
    <source>
        <strain evidence="5">DSM 110680</strain>
    </source>
</reference>
<dbReference type="InterPro" id="IPR001783">
    <property type="entry name" value="Lumazine-bd"/>
</dbReference>
<dbReference type="RefSeq" id="WP_348260648.1">
    <property type="nucleotide sequence ID" value="NZ_CP121196.1"/>
</dbReference>
<dbReference type="GO" id="GO:0009231">
    <property type="term" value="P:riboflavin biosynthetic process"/>
    <property type="evidence" value="ECO:0007669"/>
    <property type="project" value="TreeGrafter"/>
</dbReference>
<organism evidence="5">
    <name type="scientific">Telmatobacter sp. DSM 110680</name>
    <dbReference type="NCBI Taxonomy" id="3036704"/>
    <lineage>
        <taxon>Bacteria</taxon>
        <taxon>Pseudomonadati</taxon>
        <taxon>Acidobacteriota</taxon>
        <taxon>Terriglobia</taxon>
        <taxon>Terriglobales</taxon>
        <taxon>Acidobacteriaceae</taxon>
        <taxon>Telmatobacter</taxon>
    </lineage>
</organism>
<sequence length="224" mass="24055">MFTGIIEQTGTLVSVTDRGGVRRITVEAPGIANRLREGDSLAISGVCLTALDVDPTYFHADLAQETLDRTSLGVLNPGAKVNLELPTAAGSPLGGHVVQGHVDGTGIMTALEPVIPESSPHFNRETTDWTLKVRIPENVRQWMVHKGSVAIEGISLTIAGIEDDTISIAILPLTYWRTNLHALAVGAPVNVEADVLVKLAYQQMQSTKKPELNLTESWLVANGY</sequence>
<dbReference type="GO" id="GO:0004746">
    <property type="term" value="F:riboflavin synthase activity"/>
    <property type="evidence" value="ECO:0007669"/>
    <property type="project" value="UniProtKB-UniRule"/>
</dbReference>
<gene>
    <name evidence="5" type="ORF">P8935_12630</name>
</gene>
<evidence type="ECO:0000256" key="2">
    <source>
        <dbReference type="NCBIfam" id="TIGR00187"/>
    </source>
</evidence>
<evidence type="ECO:0000256" key="3">
    <source>
        <dbReference type="PROSITE-ProRule" id="PRU00524"/>
    </source>
</evidence>
<dbReference type="EMBL" id="CP121196">
    <property type="protein sequence ID" value="XBH15415.1"/>
    <property type="molecule type" value="Genomic_DNA"/>
</dbReference>
<dbReference type="CDD" id="cd00402">
    <property type="entry name" value="Riboflavin_synthase_like"/>
    <property type="match status" value="1"/>
</dbReference>
<dbReference type="NCBIfam" id="NF006767">
    <property type="entry name" value="PRK09289.1"/>
    <property type="match status" value="1"/>
</dbReference>
<dbReference type="PIRSF" id="PIRSF000498">
    <property type="entry name" value="Riboflavin_syn_A"/>
    <property type="match status" value="1"/>
</dbReference>
<keyword evidence="1" id="KW-0677">Repeat</keyword>
<evidence type="ECO:0000256" key="1">
    <source>
        <dbReference type="ARBA" id="ARBA00022737"/>
    </source>
</evidence>